<feature type="chain" id="PRO_5029003066" evidence="1">
    <location>
        <begin position="20"/>
        <end position="199"/>
    </location>
</feature>
<feature type="domain" description="Ice-binding protein C-terminal" evidence="2">
    <location>
        <begin position="172"/>
        <end position="195"/>
    </location>
</feature>
<organism evidence="3 4">
    <name type="scientific">Chitinibacter bivalviorum</name>
    <dbReference type="NCBI Taxonomy" id="2739434"/>
    <lineage>
        <taxon>Bacteria</taxon>
        <taxon>Pseudomonadati</taxon>
        <taxon>Pseudomonadota</taxon>
        <taxon>Betaproteobacteria</taxon>
        <taxon>Neisseriales</taxon>
        <taxon>Chitinibacteraceae</taxon>
        <taxon>Chitinibacter</taxon>
    </lineage>
</organism>
<evidence type="ECO:0000313" key="4">
    <source>
        <dbReference type="Proteomes" id="UP000509597"/>
    </source>
</evidence>
<feature type="signal peptide" evidence="1">
    <location>
        <begin position="1"/>
        <end position="19"/>
    </location>
</feature>
<protein>
    <submittedName>
        <fullName evidence="3">PEP-CTERM sorting domain-containing protein</fullName>
    </submittedName>
</protein>
<dbReference type="InterPro" id="IPR013424">
    <property type="entry name" value="Ice-binding_C"/>
</dbReference>
<proteinExistence type="predicted"/>
<accession>A0A7H9BNV1</accession>
<reference evidence="3 4" key="1">
    <citation type="submission" date="2020-07" db="EMBL/GenBank/DDBJ databases">
        <title>Complete genome sequence of Chitinibacter sp. 2T18.</title>
        <authorList>
            <person name="Bae J.-W."/>
            <person name="Choi J.-W."/>
        </authorList>
    </citation>
    <scope>NUCLEOTIDE SEQUENCE [LARGE SCALE GENOMIC DNA]</scope>
    <source>
        <strain evidence="3 4">2T18</strain>
    </source>
</reference>
<dbReference type="NCBIfam" id="TIGR02595">
    <property type="entry name" value="PEP_CTERM"/>
    <property type="match status" value="1"/>
</dbReference>
<keyword evidence="1" id="KW-0732">Signal</keyword>
<dbReference type="Proteomes" id="UP000509597">
    <property type="component" value="Chromosome"/>
</dbReference>
<dbReference type="AlphaFoldDB" id="A0A7H9BNV1"/>
<gene>
    <name evidence="3" type="ORF">HQ393_12570</name>
</gene>
<sequence>MLKFTLTSLMLAAALNANASVDLFEDEMGGGSSNDSFATAQNLGNLALGDVTNVLGGRHEDIPGGNTIDFYKFTVNGTGNFVLNLLTLNSDPGQDQYGRDPYIGLFDSHGVKLAFDDDAGIGYDSQLSHHATGPSTFYVGVTGYGNPSFAVNGGNANWPLYALSIDATNIAPVPEPETYALMGMGLVGLLAARRRKAAK</sequence>
<evidence type="ECO:0000259" key="2">
    <source>
        <dbReference type="Pfam" id="PF07589"/>
    </source>
</evidence>
<evidence type="ECO:0000256" key="1">
    <source>
        <dbReference type="SAM" id="SignalP"/>
    </source>
</evidence>
<dbReference type="EMBL" id="CP058627">
    <property type="protein sequence ID" value="QLG89004.1"/>
    <property type="molecule type" value="Genomic_DNA"/>
</dbReference>
<keyword evidence="4" id="KW-1185">Reference proteome</keyword>
<dbReference type="Pfam" id="PF07589">
    <property type="entry name" value="PEP-CTERM"/>
    <property type="match status" value="1"/>
</dbReference>
<evidence type="ECO:0000313" key="3">
    <source>
        <dbReference type="EMBL" id="QLG89004.1"/>
    </source>
</evidence>
<name>A0A7H9BNV1_9NEIS</name>
<dbReference type="RefSeq" id="WP_179355506.1">
    <property type="nucleotide sequence ID" value="NZ_CP058627.1"/>
</dbReference>
<dbReference type="Gene3D" id="2.60.120.380">
    <property type="match status" value="1"/>
</dbReference>
<dbReference type="KEGG" id="chiz:HQ393_12570"/>